<evidence type="ECO:0000313" key="4">
    <source>
        <dbReference type="Proteomes" id="UP001489902"/>
    </source>
</evidence>
<keyword evidence="1 2" id="KW-0732">Signal</keyword>
<dbReference type="CDD" id="cd01846">
    <property type="entry name" value="fatty_acyltransferase_like"/>
    <property type="match status" value="1"/>
</dbReference>
<dbReference type="EMBL" id="CP151261">
    <property type="protein sequence ID" value="WZH43045.1"/>
    <property type="molecule type" value="Genomic_DNA"/>
</dbReference>
<dbReference type="PANTHER" id="PTHR45642">
    <property type="entry name" value="GDSL ESTERASE/LIPASE EXL3"/>
    <property type="match status" value="1"/>
</dbReference>
<dbReference type="InterPro" id="IPR036514">
    <property type="entry name" value="SGNH_hydro_sf"/>
</dbReference>
<proteinExistence type="predicted"/>
<evidence type="ECO:0000256" key="1">
    <source>
        <dbReference type="ARBA" id="ARBA00022729"/>
    </source>
</evidence>
<feature type="signal peptide" evidence="2">
    <location>
        <begin position="1"/>
        <end position="15"/>
    </location>
</feature>
<dbReference type="InterPro" id="IPR050592">
    <property type="entry name" value="GDSL_lipolytic_enzyme"/>
</dbReference>
<accession>A0ABZ2WRP9</accession>
<dbReference type="PANTHER" id="PTHR45642:SF139">
    <property type="entry name" value="SGNH HYDROLASE-TYPE ESTERASE DOMAIN-CONTAINING PROTEIN"/>
    <property type="match status" value="1"/>
</dbReference>
<protein>
    <submittedName>
        <fullName evidence="3">Cellulose-binding GDSL lipase acylhydrolase</fullName>
    </submittedName>
</protein>
<organism evidence="3 4">
    <name type="scientific">Fusarium acuminatum</name>
    <dbReference type="NCBI Taxonomy" id="5515"/>
    <lineage>
        <taxon>Eukaryota</taxon>
        <taxon>Fungi</taxon>
        <taxon>Dikarya</taxon>
        <taxon>Ascomycota</taxon>
        <taxon>Pezizomycotina</taxon>
        <taxon>Sordariomycetes</taxon>
        <taxon>Hypocreomycetidae</taxon>
        <taxon>Hypocreales</taxon>
        <taxon>Nectriaceae</taxon>
        <taxon>Fusarium</taxon>
        <taxon>Fusarium tricinctum species complex</taxon>
    </lineage>
</organism>
<dbReference type="Pfam" id="PF00657">
    <property type="entry name" value="Lipase_GDSL"/>
    <property type="match status" value="1"/>
</dbReference>
<keyword evidence="4" id="KW-1185">Reference proteome</keyword>
<dbReference type="SUPFAM" id="SSF52266">
    <property type="entry name" value="SGNH hydrolase"/>
    <property type="match status" value="1"/>
</dbReference>
<dbReference type="InterPro" id="IPR001087">
    <property type="entry name" value="GDSL"/>
</dbReference>
<sequence>MVSKLLFAVIGGAVARSVAPQAASSVSYLFTFGDSYSQTGFNVNGEQPSASNPIGNPPLPGWTAAGGANWVGSMVTEQNNSLVLSYNFAYGGATVDANIVKPYTDTVLSMVDQVNQFSNSIGKKPAKVPWTAKNTVVGVWMGVNDVGNSFYLGNAAEIAEKAVARYFELLQILYNAGLRKFVLLSVPPTELTPLMIGQGAESNAMLVKSITHYNSQIATRIKTFKSKNSGVKAIVVDTSVAFKKAIKSPQNYGAPNALCYNADGKSCLWFNDYHPAIAINKLVAEDVASALEANGFGW</sequence>
<evidence type="ECO:0000313" key="3">
    <source>
        <dbReference type="EMBL" id="WZH43045.1"/>
    </source>
</evidence>
<reference evidence="3 4" key="1">
    <citation type="submission" date="2024-04" db="EMBL/GenBank/DDBJ databases">
        <title>Complete genome sequence of Fusarium acuminatum.</title>
        <authorList>
            <person name="Lan B."/>
        </authorList>
    </citation>
    <scope>NUCLEOTIDE SEQUENCE [LARGE SCALE GENOMIC DNA]</scope>
    <source>
        <strain evidence="3">1A</strain>
    </source>
</reference>
<dbReference type="Gene3D" id="3.40.50.1110">
    <property type="entry name" value="SGNH hydrolase"/>
    <property type="match status" value="1"/>
</dbReference>
<gene>
    <name evidence="3" type="ORF">QYS62_004047</name>
</gene>
<dbReference type="Proteomes" id="UP001489902">
    <property type="component" value="Chromosome 2"/>
</dbReference>
<feature type="chain" id="PRO_5045191958" evidence="2">
    <location>
        <begin position="16"/>
        <end position="298"/>
    </location>
</feature>
<evidence type="ECO:0000256" key="2">
    <source>
        <dbReference type="SAM" id="SignalP"/>
    </source>
</evidence>
<name>A0ABZ2WRP9_9HYPO</name>